<reference evidence="2" key="1">
    <citation type="journal article" date="2012" name="Nat. Genet.">
        <title>Lifestyle transitions in plant pathogenic Colletotrichum fungi deciphered by genome and transcriptome analyses.</title>
        <authorList>
            <person name="O'Connell R.J."/>
            <person name="Thon M.R."/>
            <person name="Hacquard S."/>
            <person name="Amyotte S.G."/>
            <person name="Kleemann J."/>
            <person name="Torres M.F."/>
            <person name="Damm U."/>
            <person name="Buiate E.A."/>
            <person name="Epstein L."/>
            <person name="Alkan N."/>
            <person name="Altmueller J."/>
            <person name="Alvarado-Balderrama L."/>
            <person name="Bauser C.A."/>
            <person name="Becker C."/>
            <person name="Birren B.W."/>
            <person name="Chen Z."/>
            <person name="Choi J."/>
            <person name="Crouch J.A."/>
            <person name="Duvick J.P."/>
            <person name="Farman M.A."/>
            <person name="Gan P."/>
            <person name="Heiman D."/>
            <person name="Henrissat B."/>
            <person name="Howard R.J."/>
            <person name="Kabbage M."/>
            <person name="Koch C."/>
            <person name="Kracher B."/>
            <person name="Kubo Y."/>
            <person name="Law A.D."/>
            <person name="Lebrun M.-H."/>
            <person name="Lee Y.-H."/>
            <person name="Miyara I."/>
            <person name="Moore N."/>
            <person name="Neumann U."/>
            <person name="Nordstroem K."/>
            <person name="Panaccione D.G."/>
            <person name="Panstruga R."/>
            <person name="Place M."/>
            <person name="Proctor R.H."/>
            <person name="Prusky D."/>
            <person name="Rech G."/>
            <person name="Reinhardt R."/>
            <person name="Rollins J.A."/>
            <person name="Rounsley S."/>
            <person name="Schardl C.L."/>
            <person name="Schwartz D.C."/>
            <person name="Shenoy N."/>
            <person name="Shirasu K."/>
            <person name="Sikhakolli U.R."/>
            <person name="Stueber K."/>
            <person name="Sukno S.A."/>
            <person name="Sweigard J.A."/>
            <person name="Takano Y."/>
            <person name="Takahara H."/>
            <person name="Trail F."/>
            <person name="van der Does H.C."/>
            <person name="Voll L.M."/>
            <person name="Will I."/>
            <person name="Young S."/>
            <person name="Zeng Q."/>
            <person name="Zhang J."/>
            <person name="Zhou S."/>
            <person name="Dickman M.B."/>
            <person name="Schulze-Lefert P."/>
            <person name="Ver Loren van Themaat E."/>
            <person name="Ma L.-J."/>
            <person name="Vaillancourt L.J."/>
        </authorList>
    </citation>
    <scope>NUCLEOTIDE SEQUENCE [LARGE SCALE GENOMIC DNA]</scope>
    <source>
        <strain evidence="2">IMI 349063</strain>
    </source>
</reference>
<evidence type="ECO:0000313" key="2">
    <source>
        <dbReference type="Proteomes" id="UP000007174"/>
    </source>
</evidence>
<dbReference type="EMBL" id="CACQ02001580">
    <property type="protein sequence ID" value="CCF35541.1"/>
    <property type="molecule type" value="Genomic_DNA"/>
</dbReference>
<feature type="non-terminal residue" evidence="1">
    <location>
        <position position="83"/>
    </location>
</feature>
<dbReference type="AlphaFoldDB" id="H1V5N9"/>
<protein>
    <submittedName>
        <fullName evidence="1">Uncharacterized protein</fullName>
    </submittedName>
</protein>
<evidence type="ECO:0000313" key="1">
    <source>
        <dbReference type="EMBL" id="CCF35541.1"/>
    </source>
</evidence>
<sequence length="83" mass="9683">PSRTRAPRKHFYPFSKGHSVLRDCGYIHATYYITIITIIRAYRTSLIKLTYYLKLLISLYSSLIKLYSKLSVLRITLNTIAVL</sequence>
<organism evidence="1 2">
    <name type="scientific">Colletotrichum higginsianum (strain IMI 349063)</name>
    <name type="common">Crucifer anthracnose fungus</name>
    <dbReference type="NCBI Taxonomy" id="759273"/>
    <lineage>
        <taxon>Eukaryota</taxon>
        <taxon>Fungi</taxon>
        <taxon>Dikarya</taxon>
        <taxon>Ascomycota</taxon>
        <taxon>Pezizomycotina</taxon>
        <taxon>Sordariomycetes</taxon>
        <taxon>Hypocreomycetidae</taxon>
        <taxon>Glomerellales</taxon>
        <taxon>Glomerellaceae</taxon>
        <taxon>Colletotrichum</taxon>
        <taxon>Colletotrichum destructivum species complex</taxon>
    </lineage>
</organism>
<accession>H1V5N9</accession>
<gene>
    <name evidence="1" type="ORF">CH063_01327</name>
</gene>
<name>H1V5N9_COLHI</name>
<dbReference type="Proteomes" id="UP000007174">
    <property type="component" value="Unassembled WGS sequence"/>
</dbReference>
<dbReference type="HOGENOM" id="CLU_2549086_0_0_1"/>
<proteinExistence type="predicted"/>